<dbReference type="InterPro" id="IPR050682">
    <property type="entry name" value="ModA/WtpA"/>
</dbReference>
<dbReference type="PANTHER" id="PTHR30632">
    <property type="entry name" value="MOLYBDATE-BINDING PERIPLASMIC PROTEIN"/>
    <property type="match status" value="1"/>
</dbReference>
<reference evidence="1" key="1">
    <citation type="journal article" date="2014" name="Int. J. Syst. Evol. Microbiol.">
        <title>Complete genome sequence of Corynebacterium casei LMG S-19264T (=DSM 44701T), isolated from a smear-ripened cheese.</title>
        <authorList>
            <consortium name="US DOE Joint Genome Institute (JGI-PGF)"/>
            <person name="Walter F."/>
            <person name="Albersmeier A."/>
            <person name="Kalinowski J."/>
            <person name="Ruckert C."/>
        </authorList>
    </citation>
    <scope>NUCLEOTIDE SEQUENCE</scope>
    <source>
        <strain evidence="1">JCM 3346</strain>
    </source>
</reference>
<dbReference type="GO" id="GO:0030973">
    <property type="term" value="F:molybdate ion binding"/>
    <property type="evidence" value="ECO:0007669"/>
    <property type="project" value="TreeGrafter"/>
</dbReference>
<name>A0A918CHY5_AGRME</name>
<protein>
    <recommendedName>
        <fullName evidence="3">ABC transporter substrate-binding protein</fullName>
    </recommendedName>
</protein>
<organism evidence="1 2">
    <name type="scientific">Agromyces mediolanus</name>
    <name type="common">Corynebacterium mediolanum</name>
    <dbReference type="NCBI Taxonomy" id="41986"/>
    <lineage>
        <taxon>Bacteria</taxon>
        <taxon>Bacillati</taxon>
        <taxon>Actinomycetota</taxon>
        <taxon>Actinomycetes</taxon>
        <taxon>Micrococcales</taxon>
        <taxon>Microbacteriaceae</taxon>
        <taxon>Agromyces</taxon>
    </lineage>
</organism>
<comment type="caution">
    <text evidence="1">The sequence shown here is derived from an EMBL/GenBank/DDBJ whole genome shotgun (WGS) entry which is preliminary data.</text>
</comment>
<reference evidence="1" key="2">
    <citation type="submission" date="2020-09" db="EMBL/GenBank/DDBJ databases">
        <authorList>
            <person name="Sun Q."/>
            <person name="Ohkuma M."/>
        </authorList>
    </citation>
    <scope>NUCLEOTIDE SEQUENCE</scope>
    <source>
        <strain evidence="1">JCM 3346</strain>
    </source>
</reference>
<dbReference type="SUPFAM" id="SSF53850">
    <property type="entry name" value="Periplasmic binding protein-like II"/>
    <property type="match status" value="1"/>
</dbReference>
<dbReference type="PANTHER" id="PTHR30632:SF11">
    <property type="entry name" value="BLR4797 PROTEIN"/>
    <property type="match status" value="1"/>
</dbReference>
<dbReference type="Proteomes" id="UP000610303">
    <property type="component" value="Unassembled WGS sequence"/>
</dbReference>
<sequence>MITLYSGLVVRQPLVDSLIPAFEAETGERIEATFEPTTVLLDRIAAGERPDLVLGVAASVGELAAQGVLDPETVTELAVSAIGVARLPETPSLADASAEAFLDRLLEARAVAYSLSGASGLHFAGLLRERGLLERLDERAVRFPAGLTAEAVVDGRAELAIQQLSELRSVDGPHLVEPIPHELQSYARFAIGARIGAPAAARDFAASLAGERALAAFEAVGLSAP</sequence>
<dbReference type="Gene3D" id="3.40.190.10">
    <property type="entry name" value="Periplasmic binding protein-like II"/>
    <property type="match status" value="2"/>
</dbReference>
<dbReference type="GO" id="GO:0015689">
    <property type="term" value="P:molybdate ion transport"/>
    <property type="evidence" value="ECO:0007669"/>
    <property type="project" value="TreeGrafter"/>
</dbReference>
<evidence type="ECO:0000313" key="2">
    <source>
        <dbReference type="Proteomes" id="UP000610303"/>
    </source>
</evidence>
<dbReference type="RefSeq" id="WP_189084731.1">
    <property type="nucleotide sequence ID" value="NZ_BMRJ01000001.1"/>
</dbReference>
<evidence type="ECO:0000313" key="1">
    <source>
        <dbReference type="EMBL" id="GGR23243.1"/>
    </source>
</evidence>
<dbReference type="AlphaFoldDB" id="A0A918CHY5"/>
<accession>A0A918CHY5</accession>
<proteinExistence type="predicted"/>
<evidence type="ECO:0008006" key="3">
    <source>
        <dbReference type="Google" id="ProtNLM"/>
    </source>
</evidence>
<dbReference type="EMBL" id="BMRJ01000001">
    <property type="protein sequence ID" value="GGR23243.1"/>
    <property type="molecule type" value="Genomic_DNA"/>
</dbReference>
<gene>
    <name evidence="1" type="ORF">GCM10010196_16290</name>
</gene>
<keyword evidence="2" id="KW-1185">Reference proteome</keyword>
<dbReference type="Pfam" id="PF13531">
    <property type="entry name" value="SBP_bac_11"/>
    <property type="match status" value="1"/>
</dbReference>